<sequence length="139" mass="14954" precursor="true">MKGLARRRVVGLLLLGLALPACGELMQPSTYPVSGTVTYNGDPLREGVITFHPDNGRAAYGRIKNGHIVDVTTFREGDGALPGHHRVVIEASTEDPNDPFNSFSMLPIEYASPGTSGLEAELTSARGNTLSFELTDREQ</sequence>
<keyword evidence="1" id="KW-0732">Signal</keyword>
<dbReference type="EMBL" id="CP036279">
    <property type="protein sequence ID" value="QDU59435.1"/>
    <property type="molecule type" value="Genomic_DNA"/>
</dbReference>
<evidence type="ECO:0000256" key="1">
    <source>
        <dbReference type="SAM" id="SignalP"/>
    </source>
</evidence>
<dbReference type="OrthoDB" id="291487at2"/>
<dbReference type="KEGG" id="knv:Pan216_02630"/>
<feature type="chain" id="PRO_5021954757" description="Carboxypeptidase regulatory-like domain-containing protein" evidence="1">
    <location>
        <begin position="24"/>
        <end position="139"/>
    </location>
</feature>
<name>A0A518AXH8_9BACT</name>
<dbReference type="RefSeq" id="WP_145253699.1">
    <property type="nucleotide sequence ID" value="NZ_CP036279.1"/>
</dbReference>
<reference evidence="2 3" key="1">
    <citation type="submission" date="2019-02" db="EMBL/GenBank/DDBJ databases">
        <title>Deep-cultivation of Planctomycetes and their phenomic and genomic characterization uncovers novel biology.</title>
        <authorList>
            <person name="Wiegand S."/>
            <person name="Jogler M."/>
            <person name="Boedeker C."/>
            <person name="Pinto D."/>
            <person name="Vollmers J."/>
            <person name="Rivas-Marin E."/>
            <person name="Kohn T."/>
            <person name="Peeters S.H."/>
            <person name="Heuer A."/>
            <person name="Rast P."/>
            <person name="Oberbeckmann S."/>
            <person name="Bunk B."/>
            <person name="Jeske O."/>
            <person name="Meyerdierks A."/>
            <person name="Storesund J.E."/>
            <person name="Kallscheuer N."/>
            <person name="Luecker S."/>
            <person name="Lage O.M."/>
            <person name="Pohl T."/>
            <person name="Merkel B.J."/>
            <person name="Hornburger P."/>
            <person name="Mueller R.-W."/>
            <person name="Bruemmer F."/>
            <person name="Labrenz M."/>
            <person name="Spormann A.M."/>
            <person name="Op den Camp H."/>
            <person name="Overmann J."/>
            <person name="Amann R."/>
            <person name="Jetten M.S.M."/>
            <person name="Mascher T."/>
            <person name="Medema M.H."/>
            <person name="Devos D.P."/>
            <person name="Kaster A.-K."/>
            <person name="Ovreas L."/>
            <person name="Rohde M."/>
            <person name="Galperin M.Y."/>
            <person name="Jogler C."/>
        </authorList>
    </citation>
    <scope>NUCLEOTIDE SEQUENCE [LARGE SCALE GENOMIC DNA]</scope>
    <source>
        <strain evidence="2 3">Pan216</strain>
    </source>
</reference>
<evidence type="ECO:0000313" key="2">
    <source>
        <dbReference type="EMBL" id="QDU59435.1"/>
    </source>
</evidence>
<dbReference type="Proteomes" id="UP000317093">
    <property type="component" value="Chromosome"/>
</dbReference>
<evidence type="ECO:0008006" key="4">
    <source>
        <dbReference type="Google" id="ProtNLM"/>
    </source>
</evidence>
<dbReference type="AlphaFoldDB" id="A0A518AXH8"/>
<accession>A0A518AXH8</accession>
<organism evidence="2 3">
    <name type="scientific">Kolteria novifilia</name>
    <dbReference type="NCBI Taxonomy" id="2527975"/>
    <lineage>
        <taxon>Bacteria</taxon>
        <taxon>Pseudomonadati</taxon>
        <taxon>Planctomycetota</taxon>
        <taxon>Planctomycetia</taxon>
        <taxon>Kolteriales</taxon>
        <taxon>Kolteriaceae</taxon>
        <taxon>Kolteria</taxon>
    </lineage>
</organism>
<protein>
    <recommendedName>
        <fullName evidence="4">Carboxypeptidase regulatory-like domain-containing protein</fullName>
    </recommendedName>
</protein>
<gene>
    <name evidence="2" type="ORF">Pan216_02630</name>
</gene>
<feature type="signal peptide" evidence="1">
    <location>
        <begin position="1"/>
        <end position="23"/>
    </location>
</feature>
<keyword evidence="3" id="KW-1185">Reference proteome</keyword>
<evidence type="ECO:0000313" key="3">
    <source>
        <dbReference type="Proteomes" id="UP000317093"/>
    </source>
</evidence>
<proteinExistence type="predicted"/>